<accession>A0A7G7X786</accession>
<dbReference type="InterPro" id="IPR054030">
    <property type="entry name" value="Gp5_Vgr_C"/>
</dbReference>
<dbReference type="PANTHER" id="PTHR32305:SF15">
    <property type="entry name" value="PROTEIN RHSA-RELATED"/>
    <property type="match status" value="1"/>
</dbReference>
<dbReference type="Pfam" id="PF22178">
    <property type="entry name" value="Gp5_trimer_C"/>
    <property type="match status" value="1"/>
</dbReference>
<dbReference type="Gene3D" id="2.40.50.230">
    <property type="entry name" value="Gp5 N-terminal domain"/>
    <property type="match status" value="1"/>
</dbReference>
<evidence type="ECO:0000256" key="2">
    <source>
        <dbReference type="ARBA" id="ARBA00005558"/>
    </source>
</evidence>
<dbReference type="InterPro" id="IPR006531">
    <property type="entry name" value="Gp5/Vgr_OB"/>
</dbReference>
<feature type="domain" description="Gp5/Type VI secretion system Vgr C-terminal trimerisation" evidence="6">
    <location>
        <begin position="484"/>
        <end position="592"/>
    </location>
</feature>
<comment type="subcellular location">
    <subcellularLocation>
        <location evidence="1">Secreted</location>
    </subcellularLocation>
</comment>
<dbReference type="EMBL" id="CP060201">
    <property type="protein sequence ID" value="QNH75831.1"/>
    <property type="molecule type" value="Genomic_DNA"/>
</dbReference>
<dbReference type="SUPFAM" id="SSF69279">
    <property type="entry name" value="Phage tail proteins"/>
    <property type="match status" value="2"/>
</dbReference>
<name>A0A7G7X786_9PSED</name>
<dbReference type="Proteomes" id="UP000515277">
    <property type="component" value="Chromosome"/>
</dbReference>
<evidence type="ECO:0000256" key="1">
    <source>
        <dbReference type="ARBA" id="ARBA00004613"/>
    </source>
</evidence>
<evidence type="ECO:0000259" key="6">
    <source>
        <dbReference type="Pfam" id="PF22178"/>
    </source>
</evidence>
<dbReference type="Gene3D" id="4.10.220.110">
    <property type="match status" value="1"/>
</dbReference>
<feature type="region of interest" description="Disordered" evidence="4">
    <location>
        <begin position="228"/>
        <end position="257"/>
    </location>
</feature>
<dbReference type="InterPro" id="IPR037026">
    <property type="entry name" value="Vgr_OB-fold_dom_sf"/>
</dbReference>
<reference evidence="8" key="1">
    <citation type="journal article" date="2020" name="Microbiol. Resour. Announc.">
        <title>Complete genome sequences of four natural Pseudomonas isolates that catabolize a wide range of aromatic compounds relevant to lignin valorization.</title>
        <authorList>
            <person name="Hatmaker E.A."/>
            <person name="Presley G."/>
            <person name="Cannon O."/>
            <person name="Guss A.M."/>
            <person name="Elkins J.G."/>
        </authorList>
    </citation>
    <scope>NUCLEOTIDE SEQUENCE [LARGE SCALE GENOMIC DNA]</scope>
    <source>
        <strain evidence="8">H1F5C</strain>
    </source>
</reference>
<organism evidence="7 8">
    <name type="scientific">Pseudomonas protegens</name>
    <dbReference type="NCBI Taxonomy" id="380021"/>
    <lineage>
        <taxon>Bacteria</taxon>
        <taxon>Pseudomonadati</taxon>
        <taxon>Pseudomonadota</taxon>
        <taxon>Gammaproteobacteria</taxon>
        <taxon>Pseudomonadales</taxon>
        <taxon>Pseudomonadaceae</taxon>
        <taxon>Pseudomonas</taxon>
    </lineage>
</organism>
<evidence type="ECO:0000256" key="4">
    <source>
        <dbReference type="SAM" id="MobiDB-lite"/>
    </source>
</evidence>
<dbReference type="Pfam" id="PF04717">
    <property type="entry name" value="Phage_base_V"/>
    <property type="match status" value="1"/>
</dbReference>
<dbReference type="NCBIfam" id="TIGR01646">
    <property type="entry name" value="vgr_GE"/>
    <property type="match status" value="1"/>
</dbReference>
<evidence type="ECO:0000313" key="8">
    <source>
        <dbReference type="Proteomes" id="UP000515277"/>
    </source>
</evidence>
<gene>
    <name evidence="7" type="primary">tssI</name>
    <name evidence="7" type="ORF">GGI48_21330</name>
</gene>
<evidence type="ECO:0000313" key="7">
    <source>
        <dbReference type="EMBL" id="QNH75831.1"/>
    </source>
</evidence>
<dbReference type="GO" id="GO:0005576">
    <property type="term" value="C:extracellular region"/>
    <property type="evidence" value="ECO:0007669"/>
    <property type="project" value="UniProtKB-SubCell"/>
</dbReference>
<proteinExistence type="inferred from homology"/>
<dbReference type="Pfam" id="PF05954">
    <property type="entry name" value="Phage_GPD"/>
    <property type="match status" value="1"/>
</dbReference>
<dbReference type="InterPro" id="IPR050708">
    <property type="entry name" value="T6SS_VgrG/RHS"/>
</dbReference>
<dbReference type="PANTHER" id="PTHR32305">
    <property type="match status" value="1"/>
</dbReference>
<dbReference type="InterPro" id="IPR017847">
    <property type="entry name" value="T6SS_RhsGE_Vgr_subset"/>
</dbReference>
<dbReference type="Gene3D" id="3.55.50.10">
    <property type="entry name" value="Baseplate protein-like domains"/>
    <property type="match status" value="1"/>
</dbReference>
<evidence type="ECO:0000259" key="5">
    <source>
        <dbReference type="Pfam" id="PF04717"/>
    </source>
</evidence>
<dbReference type="InterPro" id="IPR006533">
    <property type="entry name" value="T6SS_Vgr_RhsGE"/>
</dbReference>
<dbReference type="RefSeq" id="WP_047305994.1">
    <property type="nucleotide sequence ID" value="NZ_CP060201.1"/>
</dbReference>
<dbReference type="SUPFAM" id="SSF69349">
    <property type="entry name" value="Phage fibre proteins"/>
    <property type="match status" value="1"/>
</dbReference>
<comment type="similarity">
    <text evidence="2">Belongs to the VgrG protein family.</text>
</comment>
<dbReference type="AlphaFoldDB" id="A0A7G7X786"/>
<dbReference type="SUPFAM" id="SSF69255">
    <property type="entry name" value="gp5 N-terminal domain-like"/>
    <property type="match status" value="1"/>
</dbReference>
<evidence type="ECO:0000256" key="3">
    <source>
        <dbReference type="ARBA" id="ARBA00022525"/>
    </source>
</evidence>
<sequence length="694" mass="77787">MFAPADTAHFVLSIPAVRHDFKVLAFKGREAISELYAIHIELVSDNPRVDLESLLNQPAFLQFGLKGEGIHGLIDDIEIGDSGKRMTRYQLILRPHLYQLQHRHNQRVYQNLTVPQIIAKVLKEHGILADQYRFNIAPKPSVPRVYCVQYGETDFQFLQRLCFEDGIHWHHEHSLDQHLLVFSDNQTDYPILPTARYQQDSGLAAEDPVVSHFAVRFSTRTSQVVRRDYNLKKPDPRSASSGAPLDPVPSTLHTGARSEAIPVLEDYRYPGRYSTGAVGKQLSQIALEGHRADYQLAKGQSDLSNLRCGHLVSLSEHPRSEYNQMWLLVSVEHEGRQPQVLEESVTSDERHGGFTQGYRNRFSAIPSETFFRPQEPTPKPRLSSQTALVTGPAGEEIWCDEFSRIKIQFHWDREGERNDFSSCWVRVATSWAGEGFGHVVIPRIGMEVLVSFIGGDPEQPLVTGCVPNQHTPVPYPLPANKTRSVFKSNSSPGGGGYNELRIEDRKGQEEIYVHAQKDQTIHVNNDETVSIGNDQTIGVVRDRITSIGQDETNTVSRNRKEHIRQDVFVTIDRNEVRKIGNTLNEDITASHWVTVGENEKIVIEGVQSIEARTALRTLTREYQLQGTERILIRGPAGKIVLDASGITLEAPNIRLKGNVSIVAPAGDQVQAIEAAINQGSALIEECPFARGDKA</sequence>
<keyword evidence="3" id="KW-0964">Secreted</keyword>
<dbReference type="Gene3D" id="2.30.110.50">
    <property type="match status" value="1"/>
</dbReference>
<protein>
    <submittedName>
        <fullName evidence="7">Type VI secretion system tip protein VgrG</fullName>
    </submittedName>
</protein>
<dbReference type="NCBIfam" id="TIGR03361">
    <property type="entry name" value="VI_Rhs_Vgr"/>
    <property type="match status" value="1"/>
</dbReference>
<feature type="domain" description="Gp5/Type VI secretion system Vgr protein OB-fold" evidence="5">
    <location>
        <begin position="403"/>
        <end position="466"/>
    </location>
</feature>